<feature type="region of interest" description="Disordered" evidence="5">
    <location>
        <begin position="805"/>
        <end position="872"/>
    </location>
</feature>
<feature type="compositionally biased region" description="Basic residues" evidence="5">
    <location>
        <begin position="718"/>
        <end position="742"/>
    </location>
</feature>
<evidence type="ECO:0000313" key="7">
    <source>
        <dbReference type="EMBL" id="KAG2226127.1"/>
    </source>
</evidence>
<dbReference type="SMART" id="SM00906">
    <property type="entry name" value="Fungal_trans"/>
    <property type="match status" value="1"/>
</dbReference>
<dbReference type="PANTHER" id="PTHR46910">
    <property type="entry name" value="TRANSCRIPTION FACTOR PDR1"/>
    <property type="match status" value="1"/>
</dbReference>
<feature type="compositionally biased region" description="Acidic residues" evidence="5">
    <location>
        <begin position="146"/>
        <end position="159"/>
    </location>
</feature>
<evidence type="ECO:0000256" key="2">
    <source>
        <dbReference type="ARBA" id="ARBA00022723"/>
    </source>
</evidence>
<dbReference type="EMBL" id="JAEPRB010000020">
    <property type="protein sequence ID" value="KAG2226127.1"/>
    <property type="molecule type" value="Genomic_DNA"/>
</dbReference>
<feature type="compositionally biased region" description="Acidic residues" evidence="5">
    <location>
        <begin position="167"/>
        <end position="177"/>
    </location>
</feature>
<dbReference type="InterPro" id="IPR007219">
    <property type="entry name" value="XnlR_reg_dom"/>
</dbReference>
<dbReference type="InterPro" id="IPR036864">
    <property type="entry name" value="Zn2-C6_fun-type_DNA-bd_sf"/>
</dbReference>
<dbReference type="PANTHER" id="PTHR46910:SF3">
    <property type="entry name" value="HALOTOLERANCE PROTEIN 9-RELATED"/>
    <property type="match status" value="1"/>
</dbReference>
<feature type="domain" description="Zn(2)-C6 fungal-type" evidence="6">
    <location>
        <begin position="37"/>
        <end position="68"/>
    </location>
</feature>
<dbReference type="Gene3D" id="4.10.240.10">
    <property type="entry name" value="Zn(2)-C6 fungal-type DNA-binding domain"/>
    <property type="match status" value="1"/>
</dbReference>
<evidence type="ECO:0000256" key="3">
    <source>
        <dbReference type="ARBA" id="ARBA00023125"/>
    </source>
</evidence>
<feature type="region of interest" description="Disordered" evidence="5">
    <location>
        <begin position="140"/>
        <end position="193"/>
    </location>
</feature>
<reference evidence="7 8" key="1">
    <citation type="submission" date="2020-12" db="EMBL/GenBank/DDBJ databases">
        <title>Metabolic potential, ecology and presence of endohyphal bacteria is reflected in genomic diversity of Mucoromycotina.</title>
        <authorList>
            <person name="Muszewska A."/>
            <person name="Okrasinska A."/>
            <person name="Steczkiewicz K."/>
            <person name="Drgas O."/>
            <person name="Orlowska M."/>
            <person name="Perlinska-Lenart U."/>
            <person name="Aleksandrzak-Piekarczyk T."/>
            <person name="Szatraj K."/>
            <person name="Zielenkiewicz U."/>
            <person name="Pilsyk S."/>
            <person name="Malc E."/>
            <person name="Mieczkowski P."/>
            <person name="Kruszewska J.S."/>
            <person name="Biernat P."/>
            <person name="Pawlowska J."/>
        </authorList>
    </citation>
    <scope>NUCLEOTIDE SEQUENCE [LARGE SCALE GENOMIC DNA]</scope>
    <source>
        <strain evidence="7 8">CBS 142.35</strain>
    </source>
</reference>
<accession>A0A8H7SB77</accession>
<evidence type="ECO:0000313" key="8">
    <source>
        <dbReference type="Proteomes" id="UP000646827"/>
    </source>
</evidence>
<dbReference type="GO" id="GO:0005634">
    <property type="term" value="C:nucleus"/>
    <property type="evidence" value="ECO:0007669"/>
    <property type="project" value="UniProtKB-SubCell"/>
</dbReference>
<dbReference type="SMART" id="SM00066">
    <property type="entry name" value="GAL4"/>
    <property type="match status" value="1"/>
</dbReference>
<feature type="region of interest" description="Disordered" evidence="5">
    <location>
        <begin position="712"/>
        <end position="750"/>
    </location>
</feature>
<dbReference type="Pfam" id="PF00172">
    <property type="entry name" value="Zn_clus"/>
    <property type="match status" value="1"/>
</dbReference>
<sequence>MKVYQSNSSNNLNNDNHDNDNNPPQQQRLKRTRAKRSCDFCRKRKSRCDADTSIPCSNCKAWGYTCEFQTVRKKRGPPSVYVDNLEKRCKKMEKLLTSLTNASIKELEKNDFQLDQQKTTGKSINTRNKKGKARAIAAVTAMNTEDSNDGDEVDDDQDSLDSNVNDNDNDFDTDDFDNVSIESQNSSNTPNIPLEERLSNLNIKDYDAITYTGRSASMDLLNTELFRFKPYIAWPGRNDVALQLTAQNELMVVRSVEGALTRLDIGLSMRSGGADISTTKEESDTITPPSKHVQEKMITFFFEHLHPFMPIINKERFLSTEQPPNILIQAILALTFRFVSQHEPIEQNPNASEYAAMYSAKVVKRLRDPVRSRLCHVQSAVLMTLYLDMDDGDDSMQWYMLGTAIRMAQDLGLHRSCSHWKILPQPEIETRHRLFYACYVLDRWLSARAGKPLTILDRDFDTPMPSNNEYYTFTIMIKLSEILGRVLKALYAPKAKHANANAGLDDPTVIDAFDRRLKSCKNAMETKIPITQKAYLDIFYHTILLLLHRPFMGQQQLSHQICTHAATTIMDLTRHIRQQPNKDNQYFSLCMPTCFVYALFQSTLVYLANAVRDPTLFEMFQQSVVLMQQYNHLSVVRRALEIVELFRTMHAPSVDAAAAAAVAAARVAAIHAMPFPSGTGTTMMLSDIYNVSQPATSSVGATTGAVPLYDWSPMIPSHHPHHQSHQQHSQQHHHSAPHHNHHSAPPSQLHHQQVIVENPSHHHHHHHHHPSATTNGIETVFPTTFQEDLMNNNLILTASPTSMHATIPQQQASSNSTTTNPPPSNHNNNPTPYHANSTSSTSSSSASSFISTPHPMAAMLPQPNVPTATTTNNNLHWTDWNIYLQDDRTCQHPHRQQHIMSSSNTNSNTPRQSRHHHSASFPQASFSHLPHPPH</sequence>
<dbReference type="InterPro" id="IPR001138">
    <property type="entry name" value="Zn2Cys6_DnaBD"/>
</dbReference>
<dbReference type="GO" id="GO:0008270">
    <property type="term" value="F:zinc ion binding"/>
    <property type="evidence" value="ECO:0007669"/>
    <property type="project" value="InterPro"/>
</dbReference>
<evidence type="ECO:0000256" key="1">
    <source>
        <dbReference type="ARBA" id="ARBA00004123"/>
    </source>
</evidence>
<organism evidence="7 8">
    <name type="scientific">Circinella minor</name>
    <dbReference type="NCBI Taxonomy" id="1195481"/>
    <lineage>
        <taxon>Eukaryota</taxon>
        <taxon>Fungi</taxon>
        <taxon>Fungi incertae sedis</taxon>
        <taxon>Mucoromycota</taxon>
        <taxon>Mucoromycotina</taxon>
        <taxon>Mucoromycetes</taxon>
        <taxon>Mucorales</taxon>
        <taxon>Lichtheimiaceae</taxon>
        <taxon>Circinella</taxon>
    </lineage>
</organism>
<keyword evidence="4" id="KW-0539">Nucleus</keyword>
<comment type="subcellular location">
    <subcellularLocation>
        <location evidence="1">Nucleus</location>
    </subcellularLocation>
</comment>
<name>A0A8H7SB77_9FUNG</name>
<proteinExistence type="predicted"/>
<keyword evidence="8" id="KW-1185">Reference proteome</keyword>
<feature type="region of interest" description="Disordered" evidence="5">
    <location>
        <begin position="1"/>
        <end position="34"/>
    </location>
</feature>
<dbReference type="Pfam" id="PF04082">
    <property type="entry name" value="Fungal_trans"/>
    <property type="match status" value="1"/>
</dbReference>
<dbReference type="InterPro" id="IPR050987">
    <property type="entry name" value="AtrR-like"/>
</dbReference>
<protein>
    <recommendedName>
        <fullName evidence="6">Zn(2)-C6 fungal-type domain-containing protein</fullName>
    </recommendedName>
</protein>
<evidence type="ECO:0000256" key="4">
    <source>
        <dbReference type="ARBA" id="ARBA00023242"/>
    </source>
</evidence>
<dbReference type="CDD" id="cd12148">
    <property type="entry name" value="fungal_TF_MHR"/>
    <property type="match status" value="1"/>
</dbReference>
<feature type="region of interest" description="Disordered" evidence="5">
    <location>
        <begin position="891"/>
        <end position="934"/>
    </location>
</feature>
<dbReference type="PROSITE" id="PS50048">
    <property type="entry name" value="ZN2_CY6_FUNGAL_2"/>
    <property type="match status" value="1"/>
</dbReference>
<gene>
    <name evidence="7" type="ORF">INT45_011744</name>
</gene>
<dbReference type="Proteomes" id="UP000646827">
    <property type="component" value="Unassembled WGS sequence"/>
</dbReference>
<feature type="compositionally biased region" description="Polar residues" evidence="5">
    <location>
        <begin position="898"/>
        <end position="911"/>
    </location>
</feature>
<dbReference type="GO" id="GO:0003677">
    <property type="term" value="F:DNA binding"/>
    <property type="evidence" value="ECO:0007669"/>
    <property type="project" value="UniProtKB-KW"/>
</dbReference>
<dbReference type="GO" id="GO:0006351">
    <property type="term" value="P:DNA-templated transcription"/>
    <property type="evidence" value="ECO:0007669"/>
    <property type="project" value="InterPro"/>
</dbReference>
<comment type="caution">
    <text evidence="7">The sequence shown here is derived from an EMBL/GenBank/DDBJ whole genome shotgun (WGS) entry which is preliminary data.</text>
</comment>
<dbReference type="AlphaFoldDB" id="A0A8H7SB77"/>
<feature type="compositionally biased region" description="Low complexity" evidence="5">
    <location>
        <begin position="813"/>
        <end position="852"/>
    </location>
</feature>
<feature type="compositionally biased region" description="Low complexity" evidence="5">
    <location>
        <begin position="1"/>
        <end position="14"/>
    </location>
</feature>
<feature type="compositionally biased region" description="Polar residues" evidence="5">
    <location>
        <begin position="181"/>
        <end position="191"/>
    </location>
</feature>
<dbReference type="PROSITE" id="PS00463">
    <property type="entry name" value="ZN2_CY6_FUNGAL_1"/>
    <property type="match status" value="1"/>
</dbReference>
<dbReference type="SUPFAM" id="SSF57701">
    <property type="entry name" value="Zn2/Cys6 DNA-binding domain"/>
    <property type="match status" value="1"/>
</dbReference>
<evidence type="ECO:0000259" key="6">
    <source>
        <dbReference type="PROSITE" id="PS50048"/>
    </source>
</evidence>
<keyword evidence="3" id="KW-0238">DNA-binding</keyword>
<dbReference type="OrthoDB" id="2110361at2759"/>
<dbReference type="CDD" id="cd00067">
    <property type="entry name" value="GAL4"/>
    <property type="match status" value="1"/>
</dbReference>
<feature type="compositionally biased region" description="Low complexity" evidence="5">
    <location>
        <begin position="861"/>
        <end position="872"/>
    </location>
</feature>
<evidence type="ECO:0000256" key="5">
    <source>
        <dbReference type="SAM" id="MobiDB-lite"/>
    </source>
</evidence>
<keyword evidence="2" id="KW-0479">Metal-binding</keyword>
<dbReference type="GO" id="GO:0000981">
    <property type="term" value="F:DNA-binding transcription factor activity, RNA polymerase II-specific"/>
    <property type="evidence" value="ECO:0007669"/>
    <property type="project" value="InterPro"/>
</dbReference>